<comment type="caution">
    <text evidence="1">The sequence shown here is derived from an EMBL/GenBank/DDBJ whole genome shotgun (WGS) entry which is preliminary data.</text>
</comment>
<dbReference type="AlphaFoldDB" id="A0AAW2G663"/>
<organism evidence="1 2">
    <name type="scientific">Cardiocondyla obscurior</name>
    <dbReference type="NCBI Taxonomy" id="286306"/>
    <lineage>
        <taxon>Eukaryota</taxon>
        <taxon>Metazoa</taxon>
        <taxon>Ecdysozoa</taxon>
        <taxon>Arthropoda</taxon>
        <taxon>Hexapoda</taxon>
        <taxon>Insecta</taxon>
        <taxon>Pterygota</taxon>
        <taxon>Neoptera</taxon>
        <taxon>Endopterygota</taxon>
        <taxon>Hymenoptera</taxon>
        <taxon>Apocrita</taxon>
        <taxon>Aculeata</taxon>
        <taxon>Formicoidea</taxon>
        <taxon>Formicidae</taxon>
        <taxon>Myrmicinae</taxon>
        <taxon>Cardiocondyla</taxon>
    </lineage>
</organism>
<reference evidence="1 2" key="1">
    <citation type="submission" date="2023-03" db="EMBL/GenBank/DDBJ databases">
        <title>High recombination rates correlate with genetic variation in Cardiocondyla obscurior ants.</title>
        <authorList>
            <person name="Errbii M."/>
        </authorList>
    </citation>
    <scope>NUCLEOTIDE SEQUENCE [LARGE SCALE GENOMIC DNA]</scope>
    <source>
        <strain evidence="1">Alpha-2009</strain>
        <tissue evidence="1">Whole body</tissue>
    </source>
</reference>
<keyword evidence="2" id="KW-1185">Reference proteome</keyword>
<evidence type="ECO:0000313" key="1">
    <source>
        <dbReference type="EMBL" id="KAL0123523.1"/>
    </source>
</evidence>
<gene>
    <name evidence="1" type="ORF">PUN28_005792</name>
</gene>
<sequence>MCISRFSKCRFRRVNRDFRNTRSRACCTAAFIARVLLPRRLGRRRQLVNWQVPSVVGRPWLVVAFPVLLQSLALAFRNRRDKELEVAEQ</sequence>
<protein>
    <submittedName>
        <fullName evidence="1">Uncharacterized protein</fullName>
    </submittedName>
</protein>
<name>A0AAW2G663_9HYME</name>
<accession>A0AAW2G663</accession>
<proteinExistence type="predicted"/>
<evidence type="ECO:0000313" key="2">
    <source>
        <dbReference type="Proteomes" id="UP001430953"/>
    </source>
</evidence>
<dbReference type="EMBL" id="JADYXP020000005">
    <property type="protein sequence ID" value="KAL0123523.1"/>
    <property type="molecule type" value="Genomic_DNA"/>
</dbReference>
<dbReference type="Proteomes" id="UP001430953">
    <property type="component" value="Unassembled WGS sequence"/>
</dbReference>